<dbReference type="AlphaFoldDB" id="A0A511ZHR2"/>
<accession>A0A511ZHR2</accession>
<dbReference type="InterPro" id="IPR004701">
    <property type="entry name" value="PTS_EIIA_man-typ"/>
</dbReference>
<reference evidence="3 4" key="1">
    <citation type="submission" date="2019-07" db="EMBL/GenBank/DDBJ databases">
        <title>Whole genome shotgun sequence of Oceanobacillus sojae NBRC 105379.</title>
        <authorList>
            <person name="Hosoyama A."/>
            <person name="Uohara A."/>
            <person name="Ohji S."/>
            <person name="Ichikawa N."/>
        </authorList>
    </citation>
    <scope>NUCLEOTIDE SEQUENCE [LARGE SCALE GENOMIC DNA]</scope>
    <source>
        <strain evidence="3 4">NBRC 105379</strain>
    </source>
</reference>
<evidence type="ECO:0000313" key="3">
    <source>
        <dbReference type="EMBL" id="GEN86983.1"/>
    </source>
</evidence>
<dbReference type="Proteomes" id="UP000321558">
    <property type="component" value="Unassembled WGS sequence"/>
</dbReference>
<protein>
    <recommendedName>
        <fullName evidence="2">PTS EIIA type-4 domain-containing protein</fullName>
    </recommendedName>
</protein>
<keyword evidence="4" id="KW-1185">Reference proteome</keyword>
<gene>
    <name evidence="3" type="ORF">OSO01_17220</name>
</gene>
<dbReference type="InterPro" id="IPR036662">
    <property type="entry name" value="PTS_EIIA_man-typ_sf"/>
</dbReference>
<feature type="domain" description="PTS EIIA type-4" evidence="2">
    <location>
        <begin position="1"/>
        <end position="125"/>
    </location>
</feature>
<dbReference type="STRING" id="582851.GCA_900162665_00853"/>
<evidence type="ECO:0000256" key="1">
    <source>
        <dbReference type="ARBA" id="ARBA00022679"/>
    </source>
</evidence>
<name>A0A511ZHR2_9BACI</name>
<comment type="caution">
    <text evidence="3">The sequence shown here is derived from an EMBL/GenBank/DDBJ whole genome shotgun (WGS) entry which is preliminary data.</text>
</comment>
<evidence type="ECO:0000259" key="2">
    <source>
        <dbReference type="PROSITE" id="PS51096"/>
    </source>
</evidence>
<dbReference type="RefSeq" id="WP_147210007.1">
    <property type="nucleotide sequence ID" value="NZ_BJYM01000006.1"/>
</dbReference>
<dbReference type="OrthoDB" id="9799827at2"/>
<dbReference type="PANTHER" id="PTHR33799:SF1">
    <property type="entry name" value="PTS SYSTEM MANNOSE-SPECIFIC EIIAB COMPONENT-RELATED"/>
    <property type="match status" value="1"/>
</dbReference>
<dbReference type="EMBL" id="BJYM01000006">
    <property type="protein sequence ID" value="GEN86983.1"/>
    <property type="molecule type" value="Genomic_DNA"/>
</dbReference>
<dbReference type="Gene3D" id="3.40.50.510">
    <property type="entry name" value="Phosphotransferase system, mannose-type IIA component"/>
    <property type="match status" value="1"/>
</dbReference>
<dbReference type="PANTHER" id="PTHR33799">
    <property type="entry name" value="PTS PERMEASE-RELATED-RELATED"/>
    <property type="match status" value="1"/>
</dbReference>
<dbReference type="PROSITE" id="PS51096">
    <property type="entry name" value="PTS_EIIA_TYPE_4"/>
    <property type="match status" value="1"/>
</dbReference>
<dbReference type="GO" id="GO:0009401">
    <property type="term" value="P:phosphoenolpyruvate-dependent sugar phosphotransferase system"/>
    <property type="evidence" value="ECO:0007669"/>
    <property type="project" value="InterPro"/>
</dbReference>
<proteinExistence type="predicted"/>
<organism evidence="3 4">
    <name type="scientific">Oceanobacillus sojae</name>
    <dbReference type="NCBI Taxonomy" id="582851"/>
    <lineage>
        <taxon>Bacteria</taxon>
        <taxon>Bacillati</taxon>
        <taxon>Bacillota</taxon>
        <taxon>Bacilli</taxon>
        <taxon>Bacillales</taxon>
        <taxon>Bacillaceae</taxon>
        <taxon>Oceanobacillus</taxon>
    </lineage>
</organism>
<dbReference type="Pfam" id="PF03610">
    <property type="entry name" value="EIIA-man"/>
    <property type="match status" value="1"/>
</dbReference>
<evidence type="ECO:0000313" key="4">
    <source>
        <dbReference type="Proteomes" id="UP000321558"/>
    </source>
</evidence>
<dbReference type="GO" id="GO:0016020">
    <property type="term" value="C:membrane"/>
    <property type="evidence" value="ECO:0007669"/>
    <property type="project" value="InterPro"/>
</dbReference>
<dbReference type="GO" id="GO:0016740">
    <property type="term" value="F:transferase activity"/>
    <property type="evidence" value="ECO:0007669"/>
    <property type="project" value="UniProtKB-KW"/>
</dbReference>
<keyword evidence="1" id="KW-0808">Transferase</keyword>
<dbReference type="SUPFAM" id="SSF53062">
    <property type="entry name" value="PTS system fructose IIA component-like"/>
    <property type="match status" value="1"/>
</dbReference>
<dbReference type="InterPro" id="IPR051471">
    <property type="entry name" value="Bacterial_PTS_sugar_comp"/>
</dbReference>
<sequence length="125" mass="13811">MRQIILAGHGDGCLGMKQSTEMILGEQTHLHAVNLSPSENAQDYHKRLHSLIDKDRENGINEFWILTDIKGGTPGNVATLIGKQEEGITVISGYHLAMIITACTDSHITPNHLIEESNKMIQKII</sequence>